<dbReference type="SUPFAM" id="SSF56601">
    <property type="entry name" value="beta-lactamase/transpeptidase-like"/>
    <property type="match status" value="1"/>
</dbReference>
<dbReference type="InterPro" id="IPR012338">
    <property type="entry name" value="Beta-lactam/transpept-like"/>
</dbReference>
<dbReference type="Pfam" id="PF00144">
    <property type="entry name" value="Beta-lactamase"/>
    <property type="match status" value="1"/>
</dbReference>
<keyword evidence="3" id="KW-0645">Protease</keyword>
<dbReference type="PANTHER" id="PTHR46825:SF7">
    <property type="entry name" value="D-ALANYL-D-ALANINE CARBOXYPEPTIDASE"/>
    <property type="match status" value="1"/>
</dbReference>
<gene>
    <name evidence="3" type="ORF">M2280_005093</name>
</gene>
<evidence type="ECO:0000256" key="1">
    <source>
        <dbReference type="SAM" id="SignalP"/>
    </source>
</evidence>
<keyword evidence="1" id="KW-0732">Signal</keyword>
<dbReference type="PANTHER" id="PTHR46825">
    <property type="entry name" value="D-ALANYL-D-ALANINE-CARBOXYPEPTIDASE/ENDOPEPTIDASE AMPH"/>
    <property type="match status" value="1"/>
</dbReference>
<accession>A0ABT6MHN7</accession>
<dbReference type="EC" id="3.4.16.4" evidence="3"/>
<dbReference type="InterPro" id="IPR001466">
    <property type="entry name" value="Beta-lactam-related"/>
</dbReference>
<dbReference type="PROSITE" id="PS51257">
    <property type="entry name" value="PROKAR_LIPOPROTEIN"/>
    <property type="match status" value="1"/>
</dbReference>
<protein>
    <submittedName>
        <fullName evidence="3">D-alanyl-D-alanine carboxypeptidase</fullName>
        <ecNumber evidence="3">3.4.16.4</ecNumber>
    </submittedName>
</protein>
<dbReference type="GO" id="GO:0009002">
    <property type="term" value="F:serine-type D-Ala-D-Ala carboxypeptidase activity"/>
    <property type="evidence" value="ECO:0007669"/>
    <property type="project" value="UniProtKB-EC"/>
</dbReference>
<reference evidence="3 4" key="1">
    <citation type="submission" date="2023-04" db="EMBL/GenBank/DDBJ databases">
        <title>Forest soil microbial communities from Buena Vista Peninsula, Colon Province, Panama.</title>
        <authorList>
            <person name="Bouskill N."/>
        </authorList>
    </citation>
    <scope>NUCLEOTIDE SEQUENCE [LARGE SCALE GENOMIC DNA]</scope>
    <source>
        <strain evidence="3 4">CFH S0262</strain>
    </source>
</reference>
<sequence length="364" mass="38178">MRSPLLLSVLAVGTVLLVAGCSAFARIDALQDDLNALTGAGVAGAVATVDADRTTIVVTSGVGDRATGEPMPDAGRIRIGSVTKPFTATIVMQLVSEDRVQLDAPIDTYLPGVLNANGTDGRAITVRQLLQHRSGIPEFAGEPGADELVAADRNTTLSPAEAVAIALRQPPQFEPGTRFAYTNTNYIVLGMLIERVTGRAYSDELASRIIGPLGLSDTYLPGPGETEIRGDHPHGYQSTPDGVVDVSRIEPSIPWAAGALVSTGHDLNTFWRALLGGKLVPAAQLDQMTTPQSGATEEEGRGYGLGVGSTDLPCRTRYVGHSGGIPGYYTTSGATRDRAVTIVLTQAPETRPDLEKMLAHALCP</sequence>
<comment type="caution">
    <text evidence="3">The sequence shown here is derived from an EMBL/GenBank/DDBJ whole genome shotgun (WGS) entry which is preliminary data.</text>
</comment>
<name>A0ABT6MHN7_9NOCA</name>
<evidence type="ECO:0000313" key="3">
    <source>
        <dbReference type="EMBL" id="MDH6283842.1"/>
    </source>
</evidence>
<dbReference type="EMBL" id="JARXVC010000016">
    <property type="protein sequence ID" value="MDH6283842.1"/>
    <property type="molecule type" value="Genomic_DNA"/>
</dbReference>
<dbReference type="RefSeq" id="WP_280763096.1">
    <property type="nucleotide sequence ID" value="NZ_JARXVC010000016.1"/>
</dbReference>
<feature type="signal peptide" evidence="1">
    <location>
        <begin position="1"/>
        <end position="25"/>
    </location>
</feature>
<keyword evidence="3" id="KW-0121">Carboxypeptidase</keyword>
<keyword evidence="4" id="KW-1185">Reference proteome</keyword>
<keyword evidence="3" id="KW-0378">Hydrolase</keyword>
<dbReference type="Proteomes" id="UP001160334">
    <property type="component" value="Unassembled WGS sequence"/>
</dbReference>
<proteinExistence type="predicted"/>
<organism evidence="3 4">
    <name type="scientific">Prescottella agglutinans</name>
    <dbReference type="NCBI Taxonomy" id="1644129"/>
    <lineage>
        <taxon>Bacteria</taxon>
        <taxon>Bacillati</taxon>
        <taxon>Actinomycetota</taxon>
        <taxon>Actinomycetes</taxon>
        <taxon>Mycobacteriales</taxon>
        <taxon>Nocardiaceae</taxon>
        <taxon>Prescottella</taxon>
    </lineage>
</organism>
<evidence type="ECO:0000259" key="2">
    <source>
        <dbReference type="Pfam" id="PF00144"/>
    </source>
</evidence>
<dbReference type="Gene3D" id="3.40.710.10">
    <property type="entry name" value="DD-peptidase/beta-lactamase superfamily"/>
    <property type="match status" value="1"/>
</dbReference>
<dbReference type="InterPro" id="IPR050491">
    <property type="entry name" value="AmpC-like"/>
</dbReference>
<feature type="chain" id="PRO_5045172155" evidence="1">
    <location>
        <begin position="26"/>
        <end position="364"/>
    </location>
</feature>
<evidence type="ECO:0000313" key="4">
    <source>
        <dbReference type="Proteomes" id="UP001160334"/>
    </source>
</evidence>
<feature type="domain" description="Beta-lactamase-related" evidence="2">
    <location>
        <begin position="40"/>
        <end position="345"/>
    </location>
</feature>